<gene>
    <name evidence="2" type="ORF">DESPIGER_2434</name>
</gene>
<dbReference type="Proteomes" id="UP000186323">
    <property type="component" value="Chromosome I"/>
</dbReference>
<dbReference type="AlphaFoldDB" id="A0A1K1LHS3"/>
<evidence type="ECO:0000313" key="2">
    <source>
        <dbReference type="EMBL" id="SFV74253.1"/>
    </source>
</evidence>
<protein>
    <submittedName>
        <fullName evidence="2">Uncharacterized protein</fullName>
    </submittedName>
</protein>
<proteinExistence type="predicted"/>
<reference evidence="3" key="1">
    <citation type="submission" date="2016-10" db="EMBL/GenBank/DDBJ databases">
        <authorList>
            <person name="Wegmann U."/>
        </authorList>
    </citation>
    <scope>NUCLEOTIDE SEQUENCE [LARGE SCALE GENOMIC DNA]</scope>
</reference>
<organism evidence="2 3">
    <name type="scientific">Desulfovibrio piger</name>
    <dbReference type="NCBI Taxonomy" id="901"/>
    <lineage>
        <taxon>Bacteria</taxon>
        <taxon>Pseudomonadati</taxon>
        <taxon>Thermodesulfobacteriota</taxon>
        <taxon>Desulfovibrionia</taxon>
        <taxon>Desulfovibrionales</taxon>
        <taxon>Desulfovibrionaceae</taxon>
        <taxon>Desulfovibrio</taxon>
    </lineage>
</organism>
<dbReference type="KEGG" id="dpg:DESPIGER_2434"/>
<keyword evidence="3" id="KW-1185">Reference proteome</keyword>
<evidence type="ECO:0000313" key="3">
    <source>
        <dbReference type="Proteomes" id="UP000186323"/>
    </source>
</evidence>
<evidence type="ECO:0000256" key="1">
    <source>
        <dbReference type="SAM" id="MobiDB-lite"/>
    </source>
</evidence>
<accession>A0A1K1LHS3</accession>
<feature type="region of interest" description="Disordered" evidence="1">
    <location>
        <begin position="1"/>
        <end position="35"/>
    </location>
</feature>
<name>A0A1K1LHS3_9BACT</name>
<sequence length="47" mass="4685">MHGRHHPQTASSARRDAIPDPGPGHAGASAGLPPGAVRLGGLLHSCL</sequence>
<dbReference type="EMBL" id="LT630450">
    <property type="protein sequence ID" value="SFV74253.1"/>
    <property type="molecule type" value="Genomic_DNA"/>
</dbReference>